<comment type="caution">
    <text evidence="2">The sequence shown here is derived from an EMBL/GenBank/DDBJ whole genome shotgun (WGS) entry which is preliminary data.</text>
</comment>
<keyword evidence="1" id="KW-0812">Transmembrane</keyword>
<evidence type="ECO:0000256" key="1">
    <source>
        <dbReference type="SAM" id="Phobius"/>
    </source>
</evidence>
<gene>
    <name evidence="2" type="ORF">EV138_3428</name>
</gene>
<name>A0A4R7TCM4_9ACTN</name>
<dbReference type="EMBL" id="SOCE01000001">
    <property type="protein sequence ID" value="TDU89851.1"/>
    <property type="molecule type" value="Genomic_DNA"/>
</dbReference>
<keyword evidence="3" id="KW-1185">Reference proteome</keyword>
<keyword evidence="1" id="KW-1133">Transmembrane helix</keyword>
<organism evidence="2 3">
    <name type="scientific">Kribbella voronezhensis</name>
    <dbReference type="NCBI Taxonomy" id="2512212"/>
    <lineage>
        <taxon>Bacteria</taxon>
        <taxon>Bacillati</taxon>
        <taxon>Actinomycetota</taxon>
        <taxon>Actinomycetes</taxon>
        <taxon>Propionibacteriales</taxon>
        <taxon>Kribbellaceae</taxon>
        <taxon>Kribbella</taxon>
    </lineage>
</organism>
<dbReference type="RefSeq" id="WP_133979864.1">
    <property type="nucleotide sequence ID" value="NZ_SOCE01000001.1"/>
</dbReference>
<dbReference type="AlphaFoldDB" id="A0A4R7TCM4"/>
<proteinExistence type="predicted"/>
<reference evidence="2 3" key="1">
    <citation type="submission" date="2019-03" db="EMBL/GenBank/DDBJ databases">
        <title>Genomic Encyclopedia of Type Strains, Phase III (KMG-III): the genomes of soil and plant-associated and newly described type strains.</title>
        <authorList>
            <person name="Whitman W."/>
        </authorList>
    </citation>
    <scope>NUCLEOTIDE SEQUENCE [LARGE SCALE GENOMIC DNA]</scope>
    <source>
        <strain evidence="2 3">VKM Ac-2575</strain>
    </source>
</reference>
<feature type="transmembrane region" description="Helical" evidence="1">
    <location>
        <begin position="6"/>
        <end position="24"/>
    </location>
</feature>
<evidence type="ECO:0000313" key="3">
    <source>
        <dbReference type="Proteomes" id="UP000295151"/>
    </source>
</evidence>
<accession>A0A4R7TCM4</accession>
<protein>
    <submittedName>
        <fullName evidence="2">Uncharacterized protein</fullName>
    </submittedName>
</protein>
<keyword evidence="1" id="KW-0472">Membrane</keyword>
<evidence type="ECO:0000313" key="2">
    <source>
        <dbReference type="EMBL" id="TDU89851.1"/>
    </source>
</evidence>
<dbReference type="Proteomes" id="UP000295151">
    <property type="component" value="Unassembled WGS sequence"/>
</dbReference>
<sequence length="214" mass="25069">MKDFPWGYVVGAAVTVIGLLLNQWRSDRREVDRWQKELDRDVEKWQREQAERQQQWEREDRSRIEQWKREDRRRWIDEQRTLYAASLRTARGLLDEIYSAEAQLAWVSDKEQIKAVISTFNSQLRHAEETFNDALSEVLIIASDEVLTKATALRDSLRAASIQARYYGTESGDRLSTARLQSKEDYDAYFRTVRADLGLSELPLSREDPEPDAA</sequence>